<comment type="caution">
    <text evidence="2">The sequence shown here is derived from an EMBL/GenBank/DDBJ whole genome shotgun (WGS) entry which is preliminary data.</text>
</comment>
<organism evidence="2 3">
    <name type="scientific">Lacticaseibacillus sharpeae JCM 1186 = DSM 20505</name>
    <dbReference type="NCBI Taxonomy" id="1291052"/>
    <lineage>
        <taxon>Bacteria</taxon>
        <taxon>Bacillati</taxon>
        <taxon>Bacillota</taxon>
        <taxon>Bacilli</taxon>
        <taxon>Lactobacillales</taxon>
        <taxon>Lactobacillaceae</taxon>
        <taxon>Lacticaseibacillus</taxon>
    </lineage>
</organism>
<name>A0A0R1ZYS7_9LACO</name>
<evidence type="ECO:0000256" key="1">
    <source>
        <dbReference type="SAM" id="Phobius"/>
    </source>
</evidence>
<dbReference type="PATRIC" id="fig|1291052.5.peg.110"/>
<keyword evidence="1" id="KW-1133">Transmembrane helix</keyword>
<gene>
    <name evidence="2" type="ORF">FC18_GL000109</name>
</gene>
<dbReference type="OrthoDB" id="10004782at2"/>
<evidence type="ECO:0000313" key="2">
    <source>
        <dbReference type="EMBL" id="KRM56275.1"/>
    </source>
</evidence>
<dbReference type="AlphaFoldDB" id="A0A0R1ZYS7"/>
<keyword evidence="1" id="KW-0472">Membrane</keyword>
<evidence type="ECO:0000313" key="3">
    <source>
        <dbReference type="Proteomes" id="UP000051679"/>
    </source>
</evidence>
<feature type="transmembrane region" description="Helical" evidence="1">
    <location>
        <begin position="6"/>
        <end position="24"/>
    </location>
</feature>
<dbReference type="RefSeq" id="WP_054678902.1">
    <property type="nucleotide sequence ID" value="NZ_AYYO01000006.1"/>
</dbReference>
<reference evidence="2 3" key="1">
    <citation type="journal article" date="2015" name="Genome Announc.">
        <title>Expanding the biotechnology potential of lactobacilli through comparative genomics of 213 strains and associated genera.</title>
        <authorList>
            <person name="Sun Z."/>
            <person name="Harris H.M."/>
            <person name="McCann A."/>
            <person name="Guo C."/>
            <person name="Argimon S."/>
            <person name="Zhang W."/>
            <person name="Yang X."/>
            <person name="Jeffery I.B."/>
            <person name="Cooney J.C."/>
            <person name="Kagawa T.F."/>
            <person name="Liu W."/>
            <person name="Song Y."/>
            <person name="Salvetti E."/>
            <person name="Wrobel A."/>
            <person name="Rasinkangas P."/>
            <person name="Parkhill J."/>
            <person name="Rea M.C."/>
            <person name="O'Sullivan O."/>
            <person name="Ritari J."/>
            <person name="Douillard F.P."/>
            <person name="Paul Ross R."/>
            <person name="Yang R."/>
            <person name="Briner A.E."/>
            <person name="Felis G.E."/>
            <person name="de Vos W.M."/>
            <person name="Barrangou R."/>
            <person name="Klaenhammer T.R."/>
            <person name="Caufield P.W."/>
            <person name="Cui Y."/>
            <person name="Zhang H."/>
            <person name="O'Toole P.W."/>
        </authorList>
    </citation>
    <scope>NUCLEOTIDE SEQUENCE [LARGE SCALE GENOMIC DNA]</scope>
    <source>
        <strain evidence="2 3">DSM 20505</strain>
    </source>
</reference>
<accession>A0A0R1ZYS7</accession>
<sequence>MAIGFIVVGALLFLGCALELILAWRMHLPQMAKHRLRVSAVVSFVMAVAALGTGKLNSYYGQQLRAIESARAAAATTRASDMMDTVFTDTMNTFASNIMSLNNETQKLNAKFQAAATARPGASVMVGGLHYTDATRAVRAVIRSENKLVNQIVQTDANLNTNYATMVQNLTDNSRAQFGTMRTRLNAANQLTKLMLHYHGNWQNNQHLYTNYSNALFY</sequence>
<dbReference type="EMBL" id="AYYO01000006">
    <property type="protein sequence ID" value="KRM56275.1"/>
    <property type="molecule type" value="Genomic_DNA"/>
</dbReference>
<protein>
    <submittedName>
        <fullName evidence="2">Uncharacterized protein</fullName>
    </submittedName>
</protein>
<keyword evidence="1" id="KW-0812">Transmembrane</keyword>
<proteinExistence type="predicted"/>
<dbReference type="Proteomes" id="UP000051679">
    <property type="component" value="Unassembled WGS sequence"/>
</dbReference>
<feature type="transmembrane region" description="Helical" evidence="1">
    <location>
        <begin position="36"/>
        <end position="54"/>
    </location>
</feature>
<keyword evidence="3" id="KW-1185">Reference proteome</keyword>